<keyword evidence="1" id="KW-0732">Signal</keyword>
<gene>
    <name evidence="3" type="ORF">Agabi119p4_2629</name>
</gene>
<evidence type="ECO:0000259" key="2">
    <source>
        <dbReference type="PROSITE" id="PS51164"/>
    </source>
</evidence>
<dbReference type="PANTHER" id="PTHR45642:SF139">
    <property type="entry name" value="SGNH HYDROLASE-TYPE ESTERASE DOMAIN-CONTAINING PROTEIN"/>
    <property type="match status" value="1"/>
</dbReference>
<dbReference type="PANTHER" id="PTHR45642">
    <property type="entry name" value="GDSL ESTERASE/LIPASE EXL3"/>
    <property type="match status" value="1"/>
</dbReference>
<dbReference type="PROSITE" id="PS51164">
    <property type="entry name" value="CBM1_2"/>
    <property type="match status" value="1"/>
</dbReference>
<protein>
    <submittedName>
        <fullName evidence="3">CAZyme family CE16</fullName>
    </submittedName>
</protein>
<dbReference type="AlphaFoldDB" id="A0A8H7F9J4"/>
<dbReference type="CDD" id="cd01846">
    <property type="entry name" value="fatty_acyltransferase_like"/>
    <property type="match status" value="1"/>
</dbReference>
<accession>A0A8H7F9J4</accession>
<evidence type="ECO:0000313" key="3">
    <source>
        <dbReference type="EMBL" id="KAF7783253.1"/>
    </source>
</evidence>
<dbReference type="InterPro" id="IPR036514">
    <property type="entry name" value="SGNH_hydro_sf"/>
</dbReference>
<evidence type="ECO:0000313" key="4">
    <source>
        <dbReference type="Proteomes" id="UP000629468"/>
    </source>
</evidence>
<dbReference type="Pfam" id="PF00657">
    <property type="entry name" value="Lipase_GDSL"/>
    <property type="match status" value="1"/>
</dbReference>
<dbReference type="InterPro" id="IPR050592">
    <property type="entry name" value="GDSL_lipolytic_enzyme"/>
</dbReference>
<dbReference type="InterPro" id="IPR001087">
    <property type="entry name" value="GDSL"/>
</dbReference>
<dbReference type="GO" id="GO:0030248">
    <property type="term" value="F:cellulose binding"/>
    <property type="evidence" value="ECO:0007669"/>
    <property type="project" value="InterPro"/>
</dbReference>
<dbReference type="InterPro" id="IPR035971">
    <property type="entry name" value="CBD_sf"/>
</dbReference>
<dbReference type="SUPFAM" id="SSF57180">
    <property type="entry name" value="Cellulose-binding domain"/>
    <property type="match status" value="1"/>
</dbReference>
<dbReference type="Gene3D" id="3.40.50.1110">
    <property type="entry name" value="SGNH hydrolase"/>
    <property type="match status" value="1"/>
</dbReference>
<dbReference type="EMBL" id="JABXXO010000003">
    <property type="protein sequence ID" value="KAF7783253.1"/>
    <property type="molecule type" value="Genomic_DNA"/>
</dbReference>
<reference evidence="3 4" key="1">
    <citation type="journal article" name="Sci. Rep.">
        <title>Telomere-to-telomere assembled and centromere annotated genomes of the two main subspecies of the button mushroom Agaricus bisporus reveal especially polymorphic chromosome ends.</title>
        <authorList>
            <person name="Sonnenberg A.S.M."/>
            <person name="Sedaghat-Telgerd N."/>
            <person name="Lavrijssen B."/>
            <person name="Ohm R.A."/>
            <person name="Hendrickx P.M."/>
            <person name="Scholtmeijer K."/>
            <person name="Baars J.J.P."/>
            <person name="van Peer A."/>
        </authorList>
    </citation>
    <scope>NUCLEOTIDE SEQUENCE [LARGE SCALE GENOMIC DNA]</scope>
    <source>
        <strain evidence="3 4">H119_p4</strain>
    </source>
</reference>
<dbReference type="GO" id="GO:0005576">
    <property type="term" value="C:extracellular region"/>
    <property type="evidence" value="ECO:0007669"/>
    <property type="project" value="InterPro"/>
</dbReference>
<comment type="caution">
    <text evidence="3">The sequence shown here is derived from an EMBL/GenBank/DDBJ whole genome shotgun (WGS) entry which is preliminary data.</text>
</comment>
<dbReference type="SUPFAM" id="SSF52266">
    <property type="entry name" value="SGNH hydrolase"/>
    <property type="match status" value="1"/>
</dbReference>
<dbReference type="GO" id="GO:0005975">
    <property type="term" value="P:carbohydrate metabolic process"/>
    <property type="evidence" value="ECO:0007669"/>
    <property type="project" value="InterPro"/>
</dbReference>
<dbReference type="Pfam" id="PF00734">
    <property type="entry name" value="CBM_1"/>
    <property type="match status" value="1"/>
</dbReference>
<feature type="domain" description="CBM1" evidence="2">
    <location>
        <begin position="157"/>
        <end position="193"/>
    </location>
</feature>
<dbReference type="SMART" id="SM00236">
    <property type="entry name" value="fCBD"/>
    <property type="match status" value="1"/>
</dbReference>
<dbReference type="GO" id="GO:0016788">
    <property type="term" value="F:hydrolase activity, acting on ester bonds"/>
    <property type="evidence" value="ECO:0007669"/>
    <property type="project" value="InterPro"/>
</dbReference>
<organism evidence="3 4">
    <name type="scientific">Agaricus bisporus var. burnettii</name>
    <dbReference type="NCBI Taxonomy" id="192524"/>
    <lineage>
        <taxon>Eukaryota</taxon>
        <taxon>Fungi</taxon>
        <taxon>Dikarya</taxon>
        <taxon>Basidiomycota</taxon>
        <taxon>Agaricomycotina</taxon>
        <taxon>Agaricomycetes</taxon>
        <taxon>Agaricomycetidae</taxon>
        <taxon>Agaricales</taxon>
        <taxon>Agaricineae</taxon>
        <taxon>Agaricaceae</taxon>
        <taxon>Agaricus</taxon>
    </lineage>
</organism>
<sequence length="487" mass="53353">MFSSSSFPSLFFRLLYDSAILRTWFLGNETLILKDMTNKKYLLLCGESISSDNSSLLLMTGIPEIFRIPFAAYLNTLMRTSSSFYRSSLDSSGYILGGNTHMTLARDDIRNIDGNSCRYFILAGSPDDKSTAKHTMQRLSILSKFVCLAALVPLVAAQSPAWGQCGGNGWTGPTSCVSGYTCVEQNEWYSQCIPGTVTTTTAPPTTTPPVSIPSNAKYWFSFGDSYTQTGFQPTGALPSPGNALGNPPYPGFTATGGENWVDYVTTQYNKTLLLTYNYAYGGATIDANLVQPFDPSVLSMTDQINQFLSGAGKKPTSTPWTSDNSLFSFFIGINDIGNSWYLPGDRDAFSDTLLNAYFALVQKAYDVGARNFLFVNVPPIDRSPLQLSSDQASRDAEAAVINGFNTKLVSKINSFKSANRNVTTYVWDSHTQFTAMLDDPQAYGFKDSTSFGSAPDQFWGNNYHPSSYAHKFFGQTVGNDVLKSTVF</sequence>
<proteinExistence type="predicted"/>
<evidence type="ECO:0000256" key="1">
    <source>
        <dbReference type="ARBA" id="ARBA00022729"/>
    </source>
</evidence>
<name>A0A8H7F9J4_AGABI</name>
<dbReference type="InterPro" id="IPR000254">
    <property type="entry name" value="CBD"/>
</dbReference>
<dbReference type="Proteomes" id="UP000629468">
    <property type="component" value="Unassembled WGS sequence"/>
</dbReference>
<dbReference type="PROSITE" id="PS00562">
    <property type="entry name" value="CBM1_1"/>
    <property type="match status" value="1"/>
</dbReference>